<dbReference type="OrthoDB" id="5653052at2"/>
<evidence type="ECO:0000313" key="7">
    <source>
        <dbReference type="EMBL" id="STX31924.1"/>
    </source>
</evidence>
<keyword evidence="4" id="KW-0175">Coiled coil</keyword>
<feature type="coiled-coil region" evidence="4">
    <location>
        <begin position="35"/>
        <end position="62"/>
    </location>
</feature>
<gene>
    <name evidence="6" type="ORF">Lbir_0321</name>
    <name evidence="7" type="ORF">NCTC12437_01699</name>
</gene>
<evidence type="ECO:0000313" key="9">
    <source>
        <dbReference type="Proteomes" id="UP000255066"/>
    </source>
</evidence>
<dbReference type="SUPFAM" id="SSF140566">
    <property type="entry name" value="FlgN-like"/>
    <property type="match status" value="1"/>
</dbReference>
<dbReference type="RefSeq" id="WP_058522441.1">
    <property type="nucleotide sequence ID" value="NZ_CAAAHV010000006.1"/>
</dbReference>
<dbReference type="Gene3D" id="1.20.58.300">
    <property type="entry name" value="FlgN-like"/>
    <property type="match status" value="1"/>
</dbReference>
<keyword evidence="7" id="KW-0966">Cell projection</keyword>
<dbReference type="Proteomes" id="UP000255066">
    <property type="component" value="Unassembled WGS sequence"/>
</dbReference>
<accession>A0A378IIB8</accession>
<evidence type="ECO:0000256" key="4">
    <source>
        <dbReference type="SAM" id="Coils"/>
    </source>
</evidence>
<dbReference type="AlphaFoldDB" id="A0A378IIB8"/>
<evidence type="ECO:0000256" key="5">
    <source>
        <dbReference type="SAM" id="MobiDB-lite"/>
    </source>
</evidence>
<keyword evidence="8" id="KW-1185">Reference proteome</keyword>
<protein>
    <submittedName>
        <fullName evidence="7">Flagella synthesis protein FlgN</fullName>
    </submittedName>
    <submittedName>
        <fullName evidence="6">Flagellar biosynthesis/type III secretory pathway chaperone</fullName>
    </submittedName>
</protein>
<reference evidence="6 8" key="1">
    <citation type="submission" date="2015-11" db="EMBL/GenBank/DDBJ databases">
        <title>Genomic analysis of 38 Legionella species identifies large and diverse effector repertoires.</title>
        <authorList>
            <person name="Burstein D."/>
            <person name="Amaro F."/>
            <person name="Zusman T."/>
            <person name="Lifshitz Z."/>
            <person name="Cohen O."/>
            <person name="Gilbert J.A."/>
            <person name="Pupko T."/>
            <person name="Shuman H.A."/>
            <person name="Segal G."/>
        </authorList>
    </citation>
    <scope>NUCLEOTIDE SEQUENCE [LARGE SCALE GENOMIC DNA]</scope>
    <source>
        <strain evidence="6 8">CDC#1407-AL-14</strain>
    </source>
</reference>
<dbReference type="EMBL" id="LNXT01000003">
    <property type="protein sequence ID" value="KTC75601.1"/>
    <property type="molecule type" value="Genomic_DNA"/>
</dbReference>
<feature type="region of interest" description="Disordered" evidence="5">
    <location>
        <begin position="145"/>
        <end position="164"/>
    </location>
</feature>
<dbReference type="Proteomes" id="UP000054735">
    <property type="component" value="Unassembled WGS sequence"/>
</dbReference>
<organism evidence="7 9">
    <name type="scientific">Legionella birminghamensis</name>
    <dbReference type="NCBI Taxonomy" id="28083"/>
    <lineage>
        <taxon>Bacteria</taxon>
        <taxon>Pseudomonadati</taxon>
        <taxon>Pseudomonadota</taxon>
        <taxon>Gammaproteobacteria</taxon>
        <taxon>Legionellales</taxon>
        <taxon>Legionellaceae</taxon>
        <taxon>Legionella</taxon>
    </lineage>
</organism>
<comment type="similarity">
    <text evidence="2">Belongs to the FlgN family.</text>
</comment>
<name>A0A378IIB8_9GAMM</name>
<sequence>MISAQASQLILLLKNEINLLSNLCEVLVQEKDILLTRQFENLEKLANQKESLSEQLETSSKQRLNLLTSHLSGENPKQSLEIFLKTCSAEEAAQIKQFNEELANHLNHCRELNTVNGQVIVANMNTRQELVQILHGQNPAEAVNTYTSSGDLHSKPGSNHHEQA</sequence>
<keyword evidence="7" id="KW-0969">Cilium</keyword>
<reference evidence="7 9" key="2">
    <citation type="submission" date="2018-06" db="EMBL/GenBank/DDBJ databases">
        <authorList>
            <consortium name="Pathogen Informatics"/>
            <person name="Doyle S."/>
        </authorList>
    </citation>
    <scope>NUCLEOTIDE SEQUENCE [LARGE SCALE GENOMIC DNA]</scope>
    <source>
        <strain evidence="7 9">NCTC12437</strain>
    </source>
</reference>
<evidence type="ECO:0000313" key="8">
    <source>
        <dbReference type="Proteomes" id="UP000054735"/>
    </source>
</evidence>
<dbReference type="Pfam" id="PF05130">
    <property type="entry name" value="FlgN"/>
    <property type="match status" value="1"/>
</dbReference>
<dbReference type="GO" id="GO:0044780">
    <property type="term" value="P:bacterial-type flagellum assembly"/>
    <property type="evidence" value="ECO:0007669"/>
    <property type="project" value="InterPro"/>
</dbReference>
<keyword evidence="3" id="KW-1005">Bacterial flagellum biogenesis</keyword>
<dbReference type="InterPro" id="IPR007809">
    <property type="entry name" value="FlgN-like"/>
</dbReference>
<evidence type="ECO:0000256" key="1">
    <source>
        <dbReference type="ARBA" id="ARBA00002397"/>
    </source>
</evidence>
<evidence type="ECO:0000256" key="3">
    <source>
        <dbReference type="ARBA" id="ARBA00022795"/>
    </source>
</evidence>
<evidence type="ECO:0000313" key="6">
    <source>
        <dbReference type="EMBL" id="KTC75601.1"/>
    </source>
</evidence>
<dbReference type="InterPro" id="IPR036679">
    <property type="entry name" value="FlgN-like_sf"/>
</dbReference>
<dbReference type="STRING" id="28083.Lbir_0321"/>
<proteinExistence type="inferred from homology"/>
<dbReference type="EMBL" id="UGNW01000001">
    <property type="protein sequence ID" value="STX31924.1"/>
    <property type="molecule type" value="Genomic_DNA"/>
</dbReference>
<evidence type="ECO:0000256" key="2">
    <source>
        <dbReference type="ARBA" id="ARBA00007703"/>
    </source>
</evidence>
<comment type="function">
    <text evidence="1">Required for the efficient initiation of filament assembly.</text>
</comment>
<keyword evidence="7" id="KW-0282">Flagellum</keyword>